<reference evidence="2 3" key="1">
    <citation type="submission" date="2020-11" db="EMBL/GenBank/DDBJ databases">
        <title>Vibrio nitrifigilis sp. nov., a marine nitrogen-fixing bacterium isolated from the lagoon sediment of an islet inside an atoll.</title>
        <authorList>
            <person name="Wang L.-T."/>
            <person name="Shieh W.Y."/>
        </authorList>
    </citation>
    <scope>NUCLEOTIDE SEQUENCE [LARGE SCALE GENOMIC DNA]</scope>
    <source>
        <strain evidence="2 3">NFV-1</strain>
    </source>
</reference>
<dbReference type="Proteomes" id="UP000597206">
    <property type="component" value="Unassembled WGS sequence"/>
</dbReference>
<feature type="domain" description="Flp pilus assembly protein RcpC/CpaB" evidence="1">
    <location>
        <begin position="117"/>
        <end position="227"/>
    </location>
</feature>
<evidence type="ECO:0000313" key="3">
    <source>
        <dbReference type="Proteomes" id="UP000597206"/>
    </source>
</evidence>
<protein>
    <submittedName>
        <fullName evidence="2">Flp pilus assembly protein CpaB</fullName>
    </submittedName>
</protein>
<keyword evidence="3" id="KW-1185">Reference proteome</keyword>
<dbReference type="RefSeq" id="WP_196124190.1">
    <property type="nucleotide sequence ID" value="NZ_JADPMR010000004.1"/>
</dbReference>
<proteinExistence type="predicted"/>
<dbReference type="NCBIfam" id="TIGR03177">
    <property type="entry name" value="pilus_cpaB"/>
    <property type="match status" value="1"/>
</dbReference>
<comment type="caution">
    <text evidence="2">The sequence shown here is derived from an EMBL/GenBank/DDBJ whole genome shotgun (WGS) entry which is preliminary data.</text>
</comment>
<sequence length="262" mass="28959">MNIKLVSVFAVIAIGVGIYGVIGQKQPRPHAETQVKEEKKLTVYLTKSDLKKGHVLTRSDVYLEKWPESKANKYGLDDNLVVNLSDRPLVRRDINSDKLLYRDSLIYQQDPEYVDFVVKPGLIPFPIETNSDAIVGGVIHANSKVDILALASTSQNLANDHSVNSYKGVSLTPVLMNIKVLKLTTEKVKNKDQRVNHEKTALILELTPKEVATLTIAKRIAQIEVHLAVKNATAKQLSANAGDVLESYHAVTEFRAASAIVK</sequence>
<accession>A0ABS0GIJ2</accession>
<dbReference type="Pfam" id="PF16976">
    <property type="entry name" value="RcpC"/>
    <property type="match status" value="1"/>
</dbReference>
<evidence type="ECO:0000313" key="2">
    <source>
        <dbReference type="EMBL" id="MBF9002224.1"/>
    </source>
</evidence>
<dbReference type="InterPro" id="IPR017592">
    <property type="entry name" value="Pilus_assmbl_Flp-typ_CpaB"/>
</dbReference>
<organism evidence="2 3">
    <name type="scientific">Vibrio nitrifigilis</name>
    <dbReference type="NCBI Taxonomy" id="2789781"/>
    <lineage>
        <taxon>Bacteria</taxon>
        <taxon>Pseudomonadati</taxon>
        <taxon>Pseudomonadota</taxon>
        <taxon>Gammaproteobacteria</taxon>
        <taxon>Vibrionales</taxon>
        <taxon>Vibrionaceae</taxon>
        <taxon>Vibrio</taxon>
    </lineage>
</organism>
<dbReference type="InterPro" id="IPR031571">
    <property type="entry name" value="RcpC_dom"/>
</dbReference>
<evidence type="ECO:0000259" key="1">
    <source>
        <dbReference type="Pfam" id="PF16976"/>
    </source>
</evidence>
<gene>
    <name evidence="2" type="primary">cpaB</name>
    <name evidence="2" type="ORF">I1A42_17285</name>
</gene>
<name>A0ABS0GIJ2_9VIBR</name>
<dbReference type="EMBL" id="JADPMR010000004">
    <property type="protein sequence ID" value="MBF9002224.1"/>
    <property type="molecule type" value="Genomic_DNA"/>
</dbReference>